<protein>
    <recommendedName>
        <fullName evidence="4">Plastocyanin</fullName>
    </recommendedName>
</protein>
<dbReference type="SUPFAM" id="SSF49503">
    <property type="entry name" value="Cupredoxins"/>
    <property type="match status" value="1"/>
</dbReference>
<keyword evidence="3" id="KW-1185">Reference proteome</keyword>
<dbReference type="InterPro" id="IPR008972">
    <property type="entry name" value="Cupredoxin"/>
</dbReference>
<dbReference type="AlphaFoldDB" id="A0A1I6RP30"/>
<dbReference type="EMBL" id="FPAJ01000002">
    <property type="protein sequence ID" value="SFS66442.1"/>
    <property type="molecule type" value="Genomic_DNA"/>
</dbReference>
<dbReference type="RefSeq" id="WP_093915613.1">
    <property type="nucleotide sequence ID" value="NZ_FPAJ01000002.1"/>
</dbReference>
<gene>
    <name evidence="2" type="ORF">SAMN04488040_1372</name>
</gene>
<proteinExistence type="predicted"/>
<evidence type="ECO:0000313" key="3">
    <source>
        <dbReference type="Proteomes" id="UP000199239"/>
    </source>
</evidence>
<dbReference type="Gene3D" id="2.60.40.420">
    <property type="entry name" value="Cupredoxins - blue copper proteins"/>
    <property type="match status" value="1"/>
</dbReference>
<accession>A0A1I6RP30</accession>
<dbReference type="OrthoDB" id="7856719at2"/>
<dbReference type="Proteomes" id="UP000199239">
    <property type="component" value="Unassembled WGS sequence"/>
</dbReference>
<sequence length="117" mass="12272">MPTTFHKAAATFATVTLATSGSAVLAQTHDVMVLDQAFFPAVIYVDAGDTITFTNSSESSRTITAADKSWESEALSQGSSFSYVVDRSSSLVFTSSAGQGDGPYEGTISFDEPPLSE</sequence>
<organism evidence="2 3">
    <name type="scientific">Sulfitobacter marinus</name>
    <dbReference type="NCBI Taxonomy" id="394264"/>
    <lineage>
        <taxon>Bacteria</taxon>
        <taxon>Pseudomonadati</taxon>
        <taxon>Pseudomonadota</taxon>
        <taxon>Alphaproteobacteria</taxon>
        <taxon>Rhodobacterales</taxon>
        <taxon>Roseobacteraceae</taxon>
        <taxon>Sulfitobacter</taxon>
    </lineage>
</organism>
<evidence type="ECO:0000313" key="2">
    <source>
        <dbReference type="EMBL" id="SFS66442.1"/>
    </source>
</evidence>
<evidence type="ECO:0000256" key="1">
    <source>
        <dbReference type="SAM" id="MobiDB-lite"/>
    </source>
</evidence>
<reference evidence="3" key="1">
    <citation type="submission" date="2016-10" db="EMBL/GenBank/DDBJ databases">
        <authorList>
            <person name="Varghese N."/>
            <person name="Submissions S."/>
        </authorList>
    </citation>
    <scope>NUCLEOTIDE SEQUENCE [LARGE SCALE GENOMIC DNA]</scope>
    <source>
        <strain evidence="3">DSM 23422</strain>
    </source>
</reference>
<evidence type="ECO:0008006" key="4">
    <source>
        <dbReference type="Google" id="ProtNLM"/>
    </source>
</evidence>
<feature type="region of interest" description="Disordered" evidence="1">
    <location>
        <begin position="95"/>
        <end position="117"/>
    </location>
</feature>
<name>A0A1I6RP30_9RHOB</name>
<dbReference type="STRING" id="394264.SAMN04488040_1372"/>